<feature type="region of interest" description="Disordered" evidence="1">
    <location>
        <begin position="1"/>
        <end position="27"/>
    </location>
</feature>
<evidence type="ECO:0000256" key="1">
    <source>
        <dbReference type="SAM" id="MobiDB-lite"/>
    </source>
</evidence>
<organism evidence="2 3">
    <name type="scientific">Roseibium aquae</name>
    <dbReference type="NCBI Taxonomy" id="1323746"/>
    <lineage>
        <taxon>Bacteria</taxon>
        <taxon>Pseudomonadati</taxon>
        <taxon>Pseudomonadota</taxon>
        <taxon>Alphaproteobacteria</taxon>
        <taxon>Hyphomicrobiales</taxon>
        <taxon>Stappiaceae</taxon>
        <taxon>Roseibium</taxon>
    </lineage>
</organism>
<name>A0A916TAG8_9HYPH</name>
<keyword evidence="3" id="KW-1185">Reference proteome</keyword>
<accession>A0A916TAG8</accession>
<protein>
    <submittedName>
        <fullName evidence="2">Uncharacterized protein</fullName>
    </submittedName>
</protein>
<reference evidence="2" key="1">
    <citation type="journal article" date="2014" name="Int. J. Syst. Evol. Microbiol.">
        <title>Complete genome sequence of Corynebacterium casei LMG S-19264T (=DSM 44701T), isolated from a smear-ripened cheese.</title>
        <authorList>
            <consortium name="US DOE Joint Genome Institute (JGI-PGF)"/>
            <person name="Walter F."/>
            <person name="Albersmeier A."/>
            <person name="Kalinowski J."/>
            <person name="Ruckert C."/>
        </authorList>
    </citation>
    <scope>NUCLEOTIDE SEQUENCE</scope>
    <source>
        <strain evidence="2">CGMCC 1.12426</strain>
    </source>
</reference>
<comment type="caution">
    <text evidence="2">The sequence shown here is derived from an EMBL/GenBank/DDBJ whole genome shotgun (WGS) entry which is preliminary data.</text>
</comment>
<sequence>MRDRDRPSDKNVSGNDQDNETAGKAQIGKQHVWIPGWANGEGHSYVTYALTWGCVSYTQELAFGKAGDFVASVAISQIARL</sequence>
<proteinExistence type="predicted"/>
<dbReference type="Proteomes" id="UP000605148">
    <property type="component" value="Unassembled WGS sequence"/>
</dbReference>
<evidence type="ECO:0000313" key="3">
    <source>
        <dbReference type="Proteomes" id="UP000605148"/>
    </source>
</evidence>
<dbReference type="AlphaFoldDB" id="A0A916TAG8"/>
<dbReference type="EMBL" id="BMFA01000001">
    <property type="protein sequence ID" value="GGB35170.1"/>
    <property type="molecule type" value="Genomic_DNA"/>
</dbReference>
<gene>
    <name evidence="2" type="ORF">GCM10011316_04130</name>
</gene>
<evidence type="ECO:0000313" key="2">
    <source>
        <dbReference type="EMBL" id="GGB35170.1"/>
    </source>
</evidence>
<reference evidence="2" key="2">
    <citation type="submission" date="2020-09" db="EMBL/GenBank/DDBJ databases">
        <authorList>
            <person name="Sun Q."/>
            <person name="Zhou Y."/>
        </authorList>
    </citation>
    <scope>NUCLEOTIDE SEQUENCE</scope>
    <source>
        <strain evidence="2">CGMCC 1.12426</strain>
    </source>
</reference>